<dbReference type="InterPro" id="IPR027267">
    <property type="entry name" value="AH/BAR_dom_sf"/>
</dbReference>
<dbReference type="PROSITE" id="PS50003">
    <property type="entry name" value="PH_DOMAIN"/>
    <property type="match status" value="1"/>
</dbReference>
<dbReference type="InterPro" id="IPR046869">
    <property type="entry name" value="SLM1/RGC1-like_PH"/>
</dbReference>
<dbReference type="Gene3D" id="2.30.29.30">
    <property type="entry name" value="Pleckstrin-homology domain (PH domain)/Phosphotyrosine-binding domain (PTB)"/>
    <property type="match status" value="1"/>
</dbReference>
<gene>
    <name evidence="4" type="ORF">C6P45_000151</name>
</gene>
<dbReference type="EMBL" id="PUHR01000100">
    <property type="protein sequence ID" value="KAG0666979.1"/>
    <property type="molecule type" value="Genomic_DNA"/>
</dbReference>
<organism evidence="4 5">
    <name type="scientific">Maudiozyma exigua</name>
    <name type="common">Yeast</name>
    <name type="synonym">Kazachstania exigua</name>
    <dbReference type="NCBI Taxonomy" id="34358"/>
    <lineage>
        <taxon>Eukaryota</taxon>
        <taxon>Fungi</taxon>
        <taxon>Dikarya</taxon>
        <taxon>Ascomycota</taxon>
        <taxon>Saccharomycotina</taxon>
        <taxon>Saccharomycetes</taxon>
        <taxon>Saccharomycetales</taxon>
        <taxon>Saccharomycetaceae</taxon>
        <taxon>Maudiozyma</taxon>
    </lineage>
</organism>
<feature type="region of interest" description="Disordered" evidence="2">
    <location>
        <begin position="598"/>
        <end position="664"/>
    </location>
</feature>
<dbReference type="PANTHER" id="PTHR31941">
    <property type="entry name" value="CYTOSKELETAL SIGNALING PROTEIN SLM1"/>
    <property type="match status" value="1"/>
</dbReference>
<keyword evidence="5" id="KW-1185">Reference proteome</keyword>
<dbReference type="SUPFAM" id="SSF50729">
    <property type="entry name" value="PH domain-like"/>
    <property type="match status" value="1"/>
</dbReference>
<feature type="compositionally biased region" description="Low complexity" evidence="2">
    <location>
        <begin position="606"/>
        <end position="624"/>
    </location>
</feature>
<accession>A0A9P6W9L1</accession>
<evidence type="ECO:0000259" key="3">
    <source>
        <dbReference type="PROSITE" id="PS50003"/>
    </source>
</evidence>
<dbReference type="SMART" id="SM00233">
    <property type="entry name" value="PH"/>
    <property type="match status" value="1"/>
</dbReference>
<dbReference type="SUPFAM" id="SSF103657">
    <property type="entry name" value="BAR/IMD domain-like"/>
    <property type="match status" value="1"/>
</dbReference>
<dbReference type="Pfam" id="PF20399">
    <property type="entry name" value="PH_20"/>
    <property type="match status" value="1"/>
</dbReference>
<dbReference type="InterPro" id="IPR001849">
    <property type="entry name" value="PH_domain"/>
</dbReference>
<evidence type="ECO:0000256" key="2">
    <source>
        <dbReference type="SAM" id="MobiDB-lite"/>
    </source>
</evidence>
<protein>
    <recommendedName>
        <fullName evidence="3">PH domain-containing protein</fullName>
    </recommendedName>
</protein>
<dbReference type="PANTHER" id="PTHR31941:SF15">
    <property type="entry name" value="ACTIVATOR OF SKN7 PROTEIN 10-RELATED"/>
    <property type="match status" value="1"/>
</dbReference>
<evidence type="ECO:0000313" key="4">
    <source>
        <dbReference type="EMBL" id="KAG0666979.1"/>
    </source>
</evidence>
<reference evidence="4 5" key="1">
    <citation type="submission" date="2020-11" db="EMBL/GenBank/DDBJ databases">
        <title>Kefir isolates.</title>
        <authorList>
            <person name="Marcisauskas S."/>
            <person name="Kim Y."/>
            <person name="Blasche S."/>
        </authorList>
    </citation>
    <scope>NUCLEOTIDE SEQUENCE [LARGE SCALE GENOMIC DNA]</scope>
    <source>
        <strain evidence="4 5">OG2</strain>
    </source>
</reference>
<evidence type="ECO:0000313" key="5">
    <source>
        <dbReference type="Proteomes" id="UP000750334"/>
    </source>
</evidence>
<dbReference type="InterPro" id="IPR046868">
    <property type="entry name" value="BAR_4"/>
</dbReference>
<keyword evidence="1" id="KW-0597">Phosphoprotein</keyword>
<evidence type="ECO:0000256" key="1">
    <source>
        <dbReference type="ARBA" id="ARBA00022553"/>
    </source>
</evidence>
<dbReference type="Pfam" id="PF20400">
    <property type="entry name" value="BAR_4"/>
    <property type="match status" value="1"/>
</dbReference>
<comment type="caution">
    <text evidence="4">The sequence shown here is derived from an EMBL/GenBank/DDBJ whole genome shotgun (WGS) entry which is preliminary data.</text>
</comment>
<sequence length="687" mass="79691">MTSNNMPELVPIPLSETYSTDNELNWIQEHPTKLMEDRFHKWQDIVTGLVIYLKEVAYAQEQSARTNINLQERAINLRCLTDLNHKTNSIYEPIKGTHPTKRPQKTPLIQQHQHDKEQEEQLPQQDASVDDINNSFDCNRRGSALSGFMEFGTGSIQDLQVLLKKYHSSISKHQFKVSKEILQDVLPSLENLAKDLRKYRKEIKLLAVDFKTDVEKHRTSINKLLRKYYNLCKNDYTCSDPCLDPLFIRTQLTKRYCEHSVEERQLREAYINLQSTAIQLEEMIVLKIQQTLERYSNLIDAEARLILKNLSHELQQGILSRKPLEEWDHFVENHPQALLPLKSNVDIDQLRERYSTCLLNNMVTVHAQSRNIKFGYLLSKISNTEGARTQYRKTLFVLTVRFLHEFPINHTTQSHSNVPKYSIPLDSCKISSYSKDKICLTTDTMFCLKNRVERENHTCYRNMLTQTLFKRSSKTSQSNKLIYSTVHTPNDHKKISLRLPDHVSDNEKVLKRWFNALRRLTSFTDVSSRVAYINERIGDIHHAYDKNKDGAGLVRMKDYIINEITSHEDIDEELTDQTIDPLSDDIDQQKDAVEQFNDNSENIDNSLDASSIISTSDSSEYSSSSKEESDADSTEYNLEVTTGNDDLGEKHNCAADKQAEVDKDQVETRTMELNETRQIKLTRSIYS</sequence>
<dbReference type="InterPro" id="IPR011993">
    <property type="entry name" value="PH-like_dom_sf"/>
</dbReference>
<name>A0A9P6W9L1_MAUEX</name>
<feature type="region of interest" description="Disordered" evidence="2">
    <location>
        <begin position="90"/>
        <end position="125"/>
    </location>
</feature>
<dbReference type="AlphaFoldDB" id="A0A9P6W9L1"/>
<dbReference type="OrthoDB" id="4065459at2759"/>
<proteinExistence type="predicted"/>
<feature type="domain" description="PH" evidence="3">
    <location>
        <begin position="370"/>
        <end position="522"/>
    </location>
</feature>
<feature type="compositionally biased region" description="Basic and acidic residues" evidence="2">
    <location>
        <begin position="647"/>
        <end position="664"/>
    </location>
</feature>
<dbReference type="Proteomes" id="UP000750334">
    <property type="component" value="Unassembled WGS sequence"/>
</dbReference>